<accession>A0A319EIK7</accession>
<evidence type="ECO:0000256" key="1">
    <source>
        <dbReference type="SAM" id="MobiDB-lite"/>
    </source>
</evidence>
<dbReference type="AlphaFoldDB" id="A0A319EIK7"/>
<feature type="compositionally biased region" description="Basic and acidic residues" evidence="1">
    <location>
        <begin position="157"/>
        <end position="176"/>
    </location>
</feature>
<dbReference type="Proteomes" id="UP000248423">
    <property type="component" value="Unassembled WGS sequence"/>
</dbReference>
<dbReference type="VEuPathDB" id="FungiDB:BO78DRAFT_421484"/>
<dbReference type="EMBL" id="KZ826379">
    <property type="protein sequence ID" value="PYI03574.1"/>
    <property type="molecule type" value="Genomic_DNA"/>
</dbReference>
<reference evidence="2 3" key="1">
    <citation type="submission" date="2018-02" db="EMBL/GenBank/DDBJ databases">
        <title>The genomes of Aspergillus section Nigri reveals drivers in fungal speciation.</title>
        <authorList>
            <consortium name="DOE Joint Genome Institute"/>
            <person name="Vesth T.C."/>
            <person name="Nybo J."/>
            <person name="Theobald S."/>
            <person name="Brandl J."/>
            <person name="Frisvad J.C."/>
            <person name="Nielsen K.F."/>
            <person name="Lyhne E.K."/>
            <person name="Kogle M.E."/>
            <person name="Kuo A."/>
            <person name="Riley R."/>
            <person name="Clum A."/>
            <person name="Nolan M."/>
            <person name="Lipzen A."/>
            <person name="Salamov A."/>
            <person name="Henrissat B."/>
            <person name="Wiebenga A."/>
            <person name="De vries R.P."/>
            <person name="Grigoriev I.V."/>
            <person name="Mortensen U.H."/>
            <person name="Andersen M.R."/>
            <person name="Baker S.E."/>
        </authorList>
    </citation>
    <scope>NUCLEOTIDE SEQUENCE [LARGE SCALE GENOMIC DNA]</scope>
    <source>
        <strain evidence="2 3">CBS 121057</strain>
    </source>
</reference>
<gene>
    <name evidence="2" type="ORF">BO78DRAFT_421484</name>
</gene>
<proteinExistence type="predicted"/>
<name>A0A319EIK7_ASPSB</name>
<keyword evidence="3" id="KW-1185">Reference proteome</keyword>
<sequence>MPLISGRLTFIALWGRVKLPSTADKVDAIAGLSLSEGDIHFARVPLSFVLLFHLFHSYPPFLTLYSPTLPEHGLLSPTPLHPHPTCSRFTSLQRRLTRRVPVSVTGASPLTNQQNVVTPPGGPAIVSTMSSSDTNTMMPKPVTQVDKRPGSGIDDSPETKKANIEKQHEEKIKKGDSSPIRFLPPPYNLCLPGLDDYIAGDFPAPCPSITELMAPTQCVGVTIHQQWLKQDGVYYNLNREPVFLRIDSHTLYRLIDVAEKLATDYLDDLCTKSTATKKQMAAWRSNRRQWEAALLKKYGRWPEEEMDKVLAIEEYLESTPVCLLEFSGYTTKGNKMLAFGHQNEKGSLWLQIAETVIDTTVTLVKVQAAINEAETRAGQEKAAENEKALVSAMAKTAADDDDEFLLLDSSSKTMSADSTPTGYEDIFWRLDETNPLLFVVADDYYKRVLARYSREYFGIPHSPAGSIELSPYYHFLYVPFHFLVET</sequence>
<protein>
    <submittedName>
        <fullName evidence="2">Uncharacterized protein</fullName>
    </submittedName>
</protein>
<feature type="region of interest" description="Disordered" evidence="1">
    <location>
        <begin position="130"/>
        <end position="178"/>
    </location>
</feature>
<evidence type="ECO:0000313" key="3">
    <source>
        <dbReference type="Proteomes" id="UP000248423"/>
    </source>
</evidence>
<evidence type="ECO:0000313" key="2">
    <source>
        <dbReference type="EMBL" id="PYI03574.1"/>
    </source>
</evidence>
<organism evidence="2 3">
    <name type="scientific">Aspergillus sclerotiicarbonarius (strain CBS 121057 / IBT 28362)</name>
    <dbReference type="NCBI Taxonomy" id="1448318"/>
    <lineage>
        <taxon>Eukaryota</taxon>
        <taxon>Fungi</taxon>
        <taxon>Dikarya</taxon>
        <taxon>Ascomycota</taxon>
        <taxon>Pezizomycotina</taxon>
        <taxon>Eurotiomycetes</taxon>
        <taxon>Eurotiomycetidae</taxon>
        <taxon>Eurotiales</taxon>
        <taxon>Aspergillaceae</taxon>
        <taxon>Aspergillus</taxon>
        <taxon>Aspergillus subgen. Circumdati</taxon>
    </lineage>
</organism>